<name>A0ABX1X0S4_9BACT</name>
<keyword evidence="8" id="KW-1185">Reference proteome</keyword>
<evidence type="ECO:0000256" key="4">
    <source>
        <dbReference type="ARBA" id="ARBA00023136"/>
    </source>
</evidence>
<comment type="caution">
    <text evidence="7">The sequence shown here is derived from an EMBL/GenBank/DDBJ whole genome shotgun (WGS) entry which is preliminary data.</text>
</comment>
<evidence type="ECO:0000256" key="1">
    <source>
        <dbReference type="ARBA" id="ARBA00004141"/>
    </source>
</evidence>
<feature type="domain" description="RDD" evidence="6">
    <location>
        <begin position="4"/>
        <end position="118"/>
    </location>
</feature>
<evidence type="ECO:0000313" key="8">
    <source>
        <dbReference type="Proteomes" id="UP000732105"/>
    </source>
</evidence>
<evidence type="ECO:0000313" key="7">
    <source>
        <dbReference type="EMBL" id="NOU62008.1"/>
    </source>
</evidence>
<reference evidence="7 8" key="1">
    <citation type="submission" date="2018-12" db="EMBL/GenBank/DDBJ databases">
        <title>Marinifilum JC070 sp. nov., a marine bacterium isolated from Yongle Blue Hole in the South China Sea.</title>
        <authorList>
            <person name="Fu T."/>
        </authorList>
    </citation>
    <scope>NUCLEOTIDE SEQUENCE [LARGE SCALE GENOMIC DNA]</scope>
    <source>
        <strain evidence="7 8">JC070</strain>
    </source>
</reference>
<feature type="transmembrane region" description="Helical" evidence="5">
    <location>
        <begin position="12"/>
        <end position="31"/>
    </location>
</feature>
<organism evidence="7 8">
    <name type="scientific">Marinifilum caeruleilacunae</name>
    <dbReference type="NCBI Taxonomy" id="2499076"/>
    <lineage>
        <taxon>Bacteria</taxon>
        <taxon>Pseudomonadati</taxon>
        <taxon>Bacteroidota</taxon>
        <taxon>Bacteroidia</taxon>
        <taxon>Marinilabiliales</taxon>
        <taxon>Marinifilaceae</taxon>
    </lineage>
</organism>
<dbReference type="Proteomes" id="UP000732105">
    <property type="component" value="Unassembled WGS sequence"/>
</dbReference>
<keyword evidence="2 5" id="KW-0812">Transmembrane</keyword>
<keyword evidence="3 5" id="KW-1133">Transmembrane helix</keyword>
<evidence type="ECO:0000259" key="6">
    <source>
        <dbReference type="Pfam" id="PF06271"/>
    </source>
</evidence>
<dbReference type="EMBL" id="RZNH01000048">
    <property type="protein sequence ID" value="NOU62008.1"/>
    <property type="molecule type" value="Genomic_DNA"/>
</dbReference>
<protein>
    <recommendedName>
        <fullName evidence="6">RDD domain-containing protein</fullName>
    </recommendedName>
</protein>
<evidence type="ECO:0000256" key="2">
    <source>
        <dbReference type="ARBA" id="ARBA00022692"/>
    </source>
</evidence>
<evidence type="ECO:0000256" key="5">
    <source>
        <dbReference type="SAM" id="Phobius"/>
    </source>
</evidence>
<accession>A0ABX1X0S4</accession>
<dbReference type="Pfam" id="PF06271">
    <property type="entry name" value="RDD"/>
    <property type="match status" value="1"/>
</dbReference>
<dbReference type="InterPro" id="IPR010432">
    <property type="entry name" value="RDD"/>
</dbReference>
<keyword evidence="4 5" id="KW-0472">Membrane</keyword>
<feature type="transmembrane region" description="Helical" evidence="5">
    <location>
        <begin position="37"/>
        <end position="55"/>
    </location>
</feature>
<evidence type="ECO:0000256" key="3">
    <source>
        <dbReference type="ARBA" id="ARBA00022989"/>
    </source>
</evidence>
<dbReference type="RefSeq" id="WP_171597269.1">
    <property type="nucleotide sequence ID" value="NZ_RZNH01000048.1"/>
</dbReference>
<sequence>MTDPINRYLSAFLDLGITVNVIMAPASFLLYEYAPQFFRQGFWYIAIFAWTIVYMKDVWNGSSIFKKLFGLKIVDFKTNETALPYKSVVRNTTLLLFLPIEMLWLFVNPSRKLGDLLAGTKVVETEKLSFRKSFKNLSAAKNTHNIWLLGAATLIIVTIEMWLYMSFILSFHL</sequence>
<feature type="transmembrane region" description="Helical" evidence="5">
    <location>
        <begin position="146"/>
        <end position="171"/>
    </location>
</feature>
<comment type="subcellular location">
    <subcellularLocation>
        <location evidence="1">Membrane</location>
        <topology evidence="1">Multi-pass membrane protein</topology>
    </subcellularLocation>
</comment>
<gene>
    <name evidence="7" type="ORF">ELS83_19595</name>
</gene>
<proteinExistence type="predicted"/>